<organism evidence="5 6">
    <name type="scientific">Halogeometricum pallidum JCM 14848</name>
    <dbReference type="NCBI Taxonomy" id="1227487"/>
    <lineage>
        <taxon>Archaea</taxon>
        <taxon>Methanobacteriati</taxon>
        <taxon>Methanobacteriota</taxon>
        <taxon>Stenosarchaea group</taxon>
        <taxon>Halobacteria</taxon>
        <taxon>Halobacteriales</taxon>
        <taxon>Haloferacaceae</taxon>
        <taxon>Halogeometricum</taxon>
    </lineage>
</organism>
<dbReference type="AlphaFoldDB" id="M0DAY6"/>
<evidence type="ECO:0000259" key="3">
    <source>
        <dbReference type="Pfam" id="PF04967"/>
    </source>
</evidence>
<comment type="caution">
    <text evidence="5">The sequence shown here is derived from an EMBL/GenBank/DDBJ whole genome shotgun (WGS) entry which is preliminary data.</text>
</comment>
<evidence type="ECO:0000313" key="5">
    <source>
        <dbReference type="EMBL" id="ELZ31344.1"/>
    </source>
</evidence>
<keyword evidence="1" id="KW-0805">Transcription regulation</keyword>
<feature type="domain" description="HTH bat-type" evidence="3">
    <location>
        <begin position="179"/>
        <end position="229"/>
    </location>
</feature>
<accession>M0DAY6</accession>
<reference evidence="5 6" key="1">
    <citation type="journal article" date="2014" name="PLoS Genet.">
        <title>Phylogenetically driven sequencing of extremely halophilic archaea reveals strategies for static and dynamic osmo-response.</title>
        <authorList>
            <person name="Becker E.A."/>
            <person name="Seitzer P.M."/>
            <person name="Tritt A."/>
            <person name="Larsen D."/>
            <person name="Krusor M."/>
            <person name="Yao A.I."/>
            <person name="Wu D."/>
            <person name="Madern D."/>
            <person name="Eisen J.A."/>
            <person name="Darling A.E."/>
            <person name="Facciotti M.T."/>
        </authorList>
    </citation>
    <scope>NUCLEOTIDE SEQUENCE [LARGE SCALE GENOMIC DNA]</scope>
    <source>
        <strain evidence="5 6">JCM 14848</strain>
    </source>
</reference>
<dbReference type="OrthoDB" id="198846at2157"/>
<gene>
    <name evidence="5" type="ORF">C474_08582</name>
</gene>
<evidence type="ECO:0000256" key="2">
    <source>
        <dbReference type="ARBA" id="ARBA00023163"/>
    </source>
</evidence>
<dbReference type="PANTHER" id="PTHR34236:SF1">
    <property type="entry name" value="DIMETHYL SULFOXIDE REDUCTASE TRANSCRIPTIONAL ACTIVATOR"/>
    <property type="match status" value="1"/>
</dbReference>
<dbReference type="Proteomes" id="UP000011513">
    <property type="component" value="Unassembled WGS sequence"/>
</dbReference>
<evidence type="ECO:0000256" key="1">
    <source>
        <dbReference type="ARBA" id="ARBA00023015"/>
    </source>
</evidence>
<keyword evidence="6" id="KW-1185">Reference proteome</keyword>
<proteinExistence type="predicted"/>
<sequence>MREFVFTVEYEAGADELMDLFIDHPSLSARSMAVHATDESVWGVEKVVGAPDVLAEFDDRLERVTDDSNATGMCGAPISEWRYEILSSNAESRKVFSLRSEGDGPRSIPLVAATHVGDGLLMRTERRDDQFRWRMLLEGTVSEIHEEIRDTLRDGLSLTVERLGTPPCLLEDGRVRRTLTPEQKSALEAAVEHGYYEDPREQSVTDIAAEVGVPSSTFQYRLNRAEAWLAKQFASDSIGVDVAADLDPDDIEFIQ</sequence>
<dbReference type="InterPro" id="IPR056529">
    <property type="entry name" value="HVO_2928_N"/>
</dbReference>
<dbReference type="eggNOG" id="arCOG02274">
    <property type="taxonomic scope" value="Archaea"/>
</dbReference>
<dbReference type="EMBL" id="AOIV01000021">
    <property type="protein sequence ID" value="ELZ31344.1"/>
    <property type="molecule type" value="Genomic_DNA"/>
</dbReference>
<dbReference type="InterPro" id="IPR007050">
    <property type="entry name" value="HTH_bacterioopsin"/>
</dbReference>
<name>M0DAY6_HALPD</name>
<dbReference type="PATRIC" id="fig|1227487.5.peg.1731"/>
<keyword evidence="2" id="KW-0804">Transcription</keyword>
<protein>
    <submittedName>
        <fullName evidence="5">Transcriptional regulator</fullName>
    </submittedName>
</protein>
<evidence type="ECO:0000313" key="6">
    <source>
        <dbReference type="Proteomes" id="UP000011513"/>
    </source>
</evidence>
<dbReference type="InParanoid" id="M0DAY6"/>
<dbReference type="Pfam" id="PF24281">
    <property type="entry name" value="HVO_2928_N"/>
    <property type="match status" value="1"/>
</dbReference>
<dbReference type="RefSeq" id="WP_008385842.1">
    <property type="nucleotide sequence ID" value="NZ_AOIV01000021.1"/>
</dbReference>
<dbReference type="Pfam" id="PF04967">
    <property type="entry name" value="HTH_10"/>
    <property type="match status" value="1"/>
</dbReference>
<evidence type="ECO:0000259" key="4">
    <source>
        <dbReference type="Pfam" id="PF24281"/>
    </source>
</evidence>
<dbReference type="PANTHER" id="PTHR34236">
    <property type="entry name" value="DIMETHYL SULFOXIDE REDUCTASE TRANSCRIPTIONAL ACTIVATOR"/>
    <property type="match status" value="1"/>
</dbReference>
<feature type="domain" description="HVO-2928 N-terminal" evidence="4">
    <location>
        <begin position="3"/>
        <end position="167"/>
    </location>
</feature>